<reference evidence="2" key="2">
    <citation type="submission" date="2021-04" db="EMBL/GenBank/DDBJ databases">
        <authorList>
            <person name="Gilroy R."/>
        </authorList>
    </citation>
    <scope>NUCLEOTIDE SEQUENCE</scope>
    <source>
        <strain evidence="2">CHK32-1732</strain>
    </source>
</reference>
<evidence type="ECO:0000256" key="1">
    <source>
        <dbReference type="SAM" id="Phobius"/>
    </source>
</evidence>
<sequence>MSLLGPIILASQITGPTLVALGAERRSVFIWQGIAIIAWGVLFGFFGDLVISWYM</sequence>
<gene>
    <name evidence="2" type="ORF">H9870_04685</name>
</gene>
<accession>A0A9D1UKE1</accession>
<evidence type="ECO:0000313" key="3">
    <source>
        <dbReference type="Proteomes" id="UP000824190"/>
    </source>
</evidence>
<evidence type="ECO:0000313" key="2">
    <source>
        <dbReference type="EMBL" id="HIW90942.1"/>
    </source>
</evidence>
<keyword evidence="1" id="KW-1133">Transmembrane helix</keyword>
<keyword evidence="1" id="KW-0472">Membrane</keyword>
<dbReference type="AlphaFoldDB" id="A0A9D1UKE1"/>
<reference evidence="2" key="1">
    <citation type="journal article" date="2021" name="PeerJ">
        <title>Extensive microbial diversity within the chicken gut microbiome revealed by metagenomics and culture.</title>
        <authorList>
            <person name="Gilroy R."/>
            <person name="Ravi A."/>
            <person name="Getino M."/>
            <person name="Pursley I."/>
            <person name="Horton D.L."/>
            <person name="Alikhan N.F."/>
            <person name="Baker D."/>
            <person name="Gharbi K."/>
            <person name="Hall N."/>
            <person name="Watson M."/>
            <person name="Adriaenssens E.M."/>
            <person name="Foster-Nyarko E."/>
            <person name="Jarju S."/>
            <person name="Secka A."/>
            <person name="Antonio M."/>
            <person name="Oren A."/>
            <person name="Chaudhuri R.R."/>
            <person name="La Ragione R."/>
            <person name="Hildebrand F."/>
            <person name="Pallen M.J."/>
        </authorList>
    </citation>
    <scope>NUCLEOTIDE SEQUENCE</scope>
    <source>
        <strain evidence="2">CHK32-1732</strain>
    </source>
</reference>
<keyword evidence="1" id="KW-0812">Transmembrane</keyword>
<dbReference type="EMBL" id="DXGC01000044">
    <property type="protein sequence ID" value="HIW90942.1"/>
    <property type="molecule type" value="Genomic_DNA"/>
</dbReference>
<dbReference type="Proteomes" id="UP000824190">
    <property type="component" value="Unassembled WGS sequence"/>
</dbReference>
<name>A0A9D1UKE1_9CORY</name>
<organism evidence="2 3">
    <name type="scientific">Candidatus Corynebacterium avicola</name>
    <dbReference type="NCBI Taxonomy" id="2838527"/>
    <lineage>
        <taxon>Bacteria</taxon>
        <taxon>Bacillati</taxon>
        <taxon>Actinomycetota</taxon>
        <taxon>Actinomycetes</taxon>
        <taxon>Mycobacteriales</taxon>
        <taxon>Corynebacteriaceae</taxon>
        <taxon>Corynebacterium</taxon>
    </lineage>
</organism>
<proteinExistence type="predicted"/>
<protein>
    <submittedName>
        <fullName evidence="2">Uncharacterized protein</fullName>
    </submittedName>
</protein>
<comment type="caution">
    <text evidence="2">The sequence shown here is derived from an EMBL/GenBank/DDBJ whole genome shotgun (WGS) entry which is preliminary data.</text>
</comment>
<feature type="transmembrane region" description="Helical" evidence="1">
    <location>
        <begin position="29"/>
        <end position="54"/>
    </location>
</feature>